<gene>
    <name evidence="1" type="ORF">TKK_008890</name>
</gene>
<dbReference type="EMBL" id="JBJJXI010000066">
    <property type="protein sequence ID" value="KAL3397324.1"/>
    <property type="molecule type" value="Genomic_DNA"/>
</dbReference>
<accession>A0ABD2WWT0</accession>
<reference evidence="1 2" key="1">
    <citation type="journal article" date="2024" name="bioRxiv">
        <title>A reference genome for Trichogramma kaykai: A tiny desert-dwelling parasitoid wasp with competing sex-ratio distorters.</title>
        <authorList>
            <person name="Culotta J."/>
            <person name="Lindsey A.R."/>
        </authorList>
    </citation>
    <scope>NUCLEOTIDE SEQUENCE [LARGE SCALE GENOMIC DNA]</scope>
    <source>
        <strain evidence="1 2">KSX58</strain>
    </source>
</reference>
<name>A0ABD2WWT0_9HYME</name>
<proteinExistence type="predicted"/>
<evidence type="ECO:0000313" key="2">
    <source>
        <dbReference type="Proteomes" id="UP001627154"/>
    </source>
</evidence>
<evidence type="ECO:0000313" key="1">
    <source>
        <dbReference type="EMBL" id="KAL3397324.1"/>
    </source>
</evidence>
<comment type="caution">
    <text evidence="1">The sequence shown here is derived from an EMBL/GenBank/DDBJ whole genome shotgun (WGS) entry which is preliminary data.</text>
</comment>
<sequence length="70" mass="8230">MPVNEGMAKAYMMLHGTSFFESARISNNLLHRNKRAKQIYGEICCEWIFDRPHYMSDKLKVLIPNPQTEQ</sequence>
<dbReference type="AlphaFoldDB" id="A0ABD2WWT0"/>
<protein>
    <submittedName>
        <fullName evidence="1">Uncharacterized protein</fullName>
    </submittedName>
</protein>
<keyword evidence="2" id="KW-1185">Reference proteome</keyword>
<organism evidence="1 2">
    <name type="scientific">Trichogramma kaykai</name>
    <dbReference type="NCBI Taxonomy" id="54128"/>
    <lineage>
        <taxon>Eukaryota</taxon>
        <taxon>Metazoa</taxon>
        <taxon>Ecdysozoa</taxon>
        <taxon>Arthropoda</taxon>
        <taxon>Hexapoda</taxon>
        <taxon>Insecta</taxon>
        <taxon>Pterygota</taxon>
        <taxon>Neoptera</taxon>
        <taxon>Endopterygota</taxon>
        <taxon>Hymenoptera</taxon>
        <taxon>Apocrita</taxon>
        <taxon>Proctotrupomorpha</taxon>
        <taxon>Chalcidoidea</taxon>
        <taxon>Trichogrammatidae</taxon>
        <taxon>Trichogramma</taxon>
    </lineage>
</organism>
<dbReference type="Proteomes" id="UP001627154">
    <property type="component" value="Unassembled WGS sequence"/>
</dbReference>